<evidence type="ECO:0000313" key="2">
    <source>
        <dbReference type="EMBL" id="KAF7367655.1"/>
    </source>
</evidence>
<feature type="compositionally biased region" description="Polar residues" evidence="1">
    <location>
        <begin position="13"/>
        <end position="22"/>
    </location>
</feature>
<reference evidence="2" key="1">
    <citation type="submission" date="2020-05" db="EMBL/GenBank/DDBJ databases">
        <title>Mycena genomes resolve the evolution of fungal bioluminescence.</title>
        <authorList>
            <person name="Tsai I.J."/>
        </authorList>
    </citation>
    <scope>NUCLEOTIDE SEQUENCE</scope>
    <source>
        <strain evidence="2">160909Yilan</strain>
    </source>
</reference>
<protein>
    <submittedName>
        <fullName evidence="2">Uncharacterized protein</fullName>
    </submittedName>
</protein>
<name>A0A8H6Z1K5_9AGAR</name>
<sequence>MLRSRSEDPVLPAQTQQTTNGFTAPVEIIPHDDFNPIPLENLSSEIPGDDIENEEDPNEMPLSDDEPEPEFVTQLREEPSGIETTLCQRYQGNAAATKILDDVFHFMDQLLRLLSKKHSVFKDFAHHFSEAIFIRDKDDEDAVRAVIAKKGGKWSYMNDWKIKLELNNILPLGEHLDSKWVREDPAVATIQELTGPSTPPALPAVAYDPQQLRMPRNLARKTPKLRPPNRRNPICENPARRLAGPDPCLRVAPPRAIGLPARPARPPGRLPTTPGLAAADFLPETKSCAAPPSLSKIFEQIDSGPDRRSLRAQRQSLLWIALTCKSVSLTAIKYLWRRLDNALPLLLLLPTFTEKNGKYGLFGASHPHEWTSFDHHATYVKEVVYEDIASSIHIDPAVYLRLILRNPSVLPNLRRFSCRTTVRPSESELLVYLQSPIRVLELGTFEAGTLHSGDTRSMAATRDAVVSCLSANPSHITHLVLVDQPFSLLSELGGHGQGDLAPLKHLISLEFRAMYGVMDATLLRQIGTLPQLRSFTADSGCFTGLNLSNIASRLTRPPPLAFGSGANNAPPPPSSNNDGHGLFRQLTHLALERHPSMPHATISSFLQLISSSRLRFVSLTVRPARKAPSPRGGAHAGVTPSHADLQSDPLYVLAQRWARSLLSLEVEVDHNHVTLTNFLRHVPGLRRLILSGYLHVPDDTEFVSAFTSLTLLECLALRLKTGMPSGDSPPTYAPIALDMHALTRLVRVCPRLRELETAVVPPSSSPPSSTWPVSQNLRKMLVHADSVTSAHNHDTFPLSPVGGHGRTPSVWSSSVWSSGSGDGLAMSPNAVLALARYLDRLFPRLNTVRYVCAGATEASSRVSLGASLGGLSTELEEAPAQTAWAQVQDLVFAFQDVRRGG</sequence>
<accession>A0A8H6Z1K5</accession>
<feature type="compositionally biased region" description="Acidic residues" evidence="1">
    <location>
        <begin position="47"/>
        <end position="67"/>
    </location>
</feature>
<dbReference type="Gene3D" id="3.80.10.10">
    <property type="entry name" value="Ribonuclease Inhibitor"/>
    <property type="match status" value="1"/>
</dbReference>
<dbReference type="EMBL" id="JACAZH010000005">
    <property type="protein sequence ID" value="KAF7367655.1"/>
    <property type="molecule type" value="Genomic_DNA"/>
</dbReference>
<proteinExistence type="predicted"/>
<dbReference type="InterPro" id="IPR032675">
    <property type="entry name" value="LRR_dom_sf"/>
</dbReference>
<comment type="caution">
    <text evidence="2">The sequence shown here is derived from an EMBL/GenBank/DDBJ whole genome shotgun (WGS) entry which is preliminary data.</text>
</comment>
<dbReference type="Proteomes" id="UP000623467">
    <property type="component" value="Unassembled WGS sequence"/>
</dbReference>
<evidence type="ECO:0000256" key="1">
    <source>
        <dbReference type="SAM" id="MobiDB-lite"/>
    </source>
</evidence>
<dbReference type="OrthoDB" id="2631350at2759"/>
<organism evidence="2 3">
    <name type="scientific">Mycena sanguinolenta</name>
    <dbReference type="NCBI Taxonomy" id="230812"/>
    <lineage>
        <taxon>Eukaryota</taxon>
        <taxon>Fungi</taxon>
        <taxon>Dikarya</taxon>
        <taxon>Basidiomycota</taxon>
        <taxon>Agaricomycotina</taxon>
        <taxon>Agaricomycetes</taxon>
        <taxon>Agaricomycetidae</taxon>
        <taxon>Agaricales</taxon>
        <taxon>Marasmiineae</taxon>
        <taxon>Mycenaceae</taxon>
        <taxon>Mycena</taxon>
    </lineage>
</organism>
<evidence type="ECO:0000313" key="3">
    <source>
        <dbReference type="Proteomes" id="UP000623467"/>
    </source>
</evidence>
<gene>
    <name evidence="2" type="ORF">MSAN_00829200</name>
</gene>
<feature type="region of interest" description="Disordered" evidence="1">
    <location>
        <begin position="1"/>
        <end position="67"/>
    </location>
</feature>
<keyword evidence="3" id="KW-1185">Reference proteome</keyword>
<dbReference type="AlphaFoldDB" id="A0A8H6Z1K5"/>
<feature type="region of interest" description="Disordered" evidence="1">
    <location>
        <begin position="558"/>
        <end position="581"/>
    </location>
</feature>